<sequence length="452" mass="47683">MSHSINSGHQNHSTVTNNDIELASFARTNNAPGTSAAETNTVQSPADRARQEEIGRITHYLQQQFPGGDEEGGIRGLIANRAGILHNEMHLSLDDVKDMINKAHKLDRITSSIEGGMGAIGYAASSAFPKDTVNKLMLAALSSHNLPGGAYASAFLSGASGGGVAVAMKALLQKPIENGLKDTKWMEADRDALEPAMQRIMDNRNTHEHQLKHAMMGGMGFNARNVVTNLVVAPALHSADKSLSYKQGIAQNLPATLGAGALSGVIQNTRFANKLHGPEFLLGRTDWRDRCQALLDTSATKQMTSGTLARGKAMVSNLPTKETAVGILKNTISPVQWAEDAALAAGLGATDVAMLAMRSAMGSGPASFAAQQAIGLLPSALSYAAQGVAGTEMNRLVGDKYNNFMDSLFGTGKSKDKGKGPAEAEEEAVIQPEDRTNRMSGVDTHSPADIEA</sequence>
<dbReference type="AlphaFoldDB" id="A0A0A4AD21"/>
<reference evidence="2 3" key="1">
    <citation type="submission" date="2014-10" db="EMBL/GenBank/DDBJ databases">
        <title>Genome sequence of Erwinia typographi M043b.</title>
        <authorList>
            <person name="Chan K.-G."/>
            <person name="Tan W.-S."/>
        </authorList>
    </citation>
    <scope>NUCLEOTIDE SEQUENCE [LARGE SCALE GENOMIC DNA]</scope>
    <source>
        <strain evidence="2 3">M043b</strain>
    </source>
</reference>
<dbReference type="Proteomes" id="UP000030351">
    <property type="component" value="Unassembled WGS sequence"/>
</dbReference>
<protein>
    <submittedName>
        <fullName evidence="2">Uncharacterized protein</fullName>
    </submittedName>
</protein>
<feature type="region of interest" description="Disordered" evidence="1">
    <location>
        <begin position="411"/>
        <end position="452"/>
    </location>
</feature>
<accession>A0A0A4AD21</accession>
<feature type="compositionally biased region" description="Polar residues" evidence="1">
    <location>
        <begin position="29"/>
        <end position="44"/>
    </location>
</feature>
<comment type="caution">
    <text evidence="2">The sequence shown here is derived from an EMBL/GenBank/DDBJ whole genome shotgun (WGS) entry which is preliminary data.</text>
</comment>
<name>A0A0A4AD21_9GAMM</name>
<evidence type="ECO:0000256" key="1">
    <source>
        <dbReference type="SAM" id="MobiDB-lite"/>
    </source>
</evidence>
<evidence type="ECO:0000313" key="3">
    <source>
        <dbReference type="Proteomes" id="UP000030351"/>
    </source>
</evidence>
<feature type="region of interest" description="Disordered" evidence="1">
    <location>
        <begin position="29"/>
        <end position="48"/>
    </location>
</feature>
<proteinExistence type="predicted"/>
<dbReference type="EMBL" id="JRUQ01000007">
    <property type="protein sequence ID" value="KGT95748.1"/>
    <property type="molecule type" value="Genomic_DNA"/>
</dbReference>
<keyword evidence="3" id="KW-1185">Reference proteome</keyword>
<organism evidence="2 3">
    <name type="scientific">Erwinia typographi</name>
    <dbReference type="NCBI Taxonomy" id="371042"/>
    <lineage>
        <taxon>Bacteria</taxon>
        <taxon>Pseudomonadati</taxon>
        <taxon>Pseudomonadota</taxon>
        <taxon>Gammaproteobacteria</taxon>
        <taxon>Enterobacterales</taxon>
        <taxon>Erwiniaceae</taxon>
        <taxon>Erwinia</taxon>
    </lineage>
</organism>
<feature type="non-terminal residue" evidence="2">
    <location>
        <position position="452"/>
    </location>
</feature>
<feature type="compositionally biased region" description="Basic and acidic residues" evidence="1">
    <location>
        <begin position="413"/>
        <end position="422"/>
    </location>
</feature>
<evidence type="ECO:0000313" key="2">
    <source>
        <dbReference type="EMBL" id="KGT95748.1"/>
    </source>
</evidence>
<gene>
    <name evidence="2" type="ORF">NG99_02345</name>
</gene>